<evidence type="ECO:0000313" key="1">
    <source>
        <dbReference type="EMBL" id="DAF62085.1"/>
    </source>
</evidence>
<dbReference type="EMBL" id="BK032819">
    <property type="protein sequence ID" value="DAF62085.1"/>
    <property type="molecule type" value="Genomic_DNA"/>
</dbReference>
<name>A0A8S5TFK4_9VIRU</name>
<reference evidence="1" key="1">
    <citation type="journal article" date="2021" name="Proc. Natl. Acad. Sci. U.S.A.">
        <title>A Catalog of Tens of Thousands of Viruses from Human Metagenomes Reveals Hidden Associations with Chronic Diseases.</title>
        <authorList>
            <person name="Tisza M.J."/>
            <person name="Buck C.B."/>
        </authorList>
    </citation>
    <scope>NUCLEOTIDE SEQUENCE</scope>
    <source>
        <strain evidence="1">CtL4h4</strain>
    </source>
</reference>
<accession>A0A8S5TFK4</accession>
<sequence>MCIIYKHKKISFGIIRSNKRSQCDLHNCKEHIFDRIRSQVNNVKSNLLDYMAGVKLKCASANIVKFAEKQMKTTLPKRPNWEEVFQAMCKDLTFNMYTKCKRNGDITICSISKDGKSLCDFEWQNEVVFFSNEGDWDWNFIYKEILNWIFKNKRKVYGKK</sequence>
<protein>
    <submittedName>
        <fullName evidence="1">Uncharacterized protein</fullName>
    </submittedName>
</protein>
<organism evidence="1">
    <name type="scientific">Phage sp. ctL4h4</name>
    <dbReference type="NCBI Taxonomy" id="2828005"/>
    <lineage>
        <taxon>Viruses</taxon>
    </lineage>
</organism>
<proteinExistence type="predicted"/>